<dbReference type="Proteomes" id="UP001271769">
    <property type="component" value="Unassembled WGS sequence"/>
</dbReference>
<reference evidence="1 2" key="1">
    <citation type="journal article" date="2013" name="Antonie Van Leeuwenhoek">
        <title>Dongia rigui sp. nov., isolated from freshwater of a large wetland in Korea.</title>
        <authorList>
            <person name="Baik K.S."/>
            <person name="Hwang Y.M."/>
            <person name="Choi J.S."/>
            <person name="Kwon J."/>
            <person name="Seong C.N."/>
        </authorList>
    </citation>
    <scope>NUCLEOTIDE SEQUENCE [LARGE SCALE GENOMIC DNA]</scope>
    <source>
        <strain evidence="1 2">04SU4-P</strain>
    </source>
</reference>
<dbReference type="RefSeq" id="WP_320502841.1">
    <property type="nucleotide sequence ID" value="NZ_JAXCLX010000004.1"/>
</dbReference>
<name>A0ABU5E4G3_9PROT</name>
<dbReference type="InterPro" id="IPR015943">
    <property type="entry name" value="WD40/YVTN_repeat-like_dom_sf"/>
</dbReference>
<protein>
    <submittedName>
        <fullName evidence="1">DUF1513 domain-containing protein</fullName>
    </submittedName>
</protein>
<sequence length="357" mass="37565">MSIDRFLKRRAQALDHRAEIPAHLLAVGDNAGGKATFAAIAVSDSGRQVWRQALGWRAHDVIADPAREICAIIGRKPGHEALLCDLASGEALRRLHPLPGCTFDGHAVFSGDGANLYTTQSQGKAQIGHVVIYDVASGAIAHSFSSQGIEPHELLWADAKTLAIGNGGILDRNSTDPITSSLVWLDAATGDLLGRVVLDEDNETLSLRHIARLGDGRVVCGVQDQDFATGLRPLVFLADSAGRVTALDLPAAVHRRLMGYIGSVAVDPSGAYICATSPRGGLAVVWSAIDGHYIDTIDLPDTCGAAGGPGAGDFLLSSGHGARLPIHIDPVEGIVALPEALRLDPLQWDNHLSLVRG</sequence>
<evidence type="ECO:0000313" key="1">
    <source>
        <dbReference type="EMBL" id="MDY0874374.1"/>
    </source>
</evidence>
<keyword evidence="2" id="KW-1185">Reference proteome</keyword>
<comment type="caution">
    <text evidence="1">The sequence shown here is derived from an EMBL/GenBank/DDBJ whole genome shotgun (WGS) entry which is preliminary data.</text>
</comment>
<dbReference type="PIRSF" id="PIRSF028101">
    <property type="entry name" value="UCP028101"/>
    <property type="match status" value="1"/>
</dbReference>
<proteinExistence type="predicted"/>
<dbReference type="EMBL" id="JAXCLX010000004">
    <property type="protein sequence ID" value="MDY0874374.1"/>
    <property type="molecule type" value="Genomic_DNA"/>
</dbReference>
<evidence type="ECO:0000313" key="2">
    <source>
        <dbReference type="Proteomes" id="UP001271769"/>
    </source>
</evidence>
<dbReference type="InterPro" id="IPR011044">
    <property type="entry name" value="Quino_amine_DH_bsu"/>
</dbReference>
<gene>
    <name evidence="1" type="ORF">SMD31_20710</name>
</gene>
<dbReference type="Pfam" id="PF07433">
    <property type="entry name" value="DUF1513"/>
    <property type="match status" value="1"/>
</dbReference>
<organism evidence="1 2">
    <name type="scientific">Dongia rigui</name>
    <dbReference type="NCBI Taxonomy" id="940149"/>
    <lineage>
        <taxon>Bacteria</taxon>
        <taxon>Pseudomonadati</taxon>
        <taxon>Pseudomonadota</taxon>
        <taxon>Alphaproteobacteria</taxon>
        <taxon>Rhodospirillales</taxon>
        <taxon>Dongiaceae</taxon>
        <taxon>Dongia</taxon>
    </lineage>
</organism>
<dbReference type="Gene3D" id="2.130.10.10">
    <property type="entry name" value="YVTN repeat-like/Quinoprotein amine dehydrogenase"/>
    <property type="match status" value="1"/>
</dbReference>
<dbReference type="InterPro" id="IPR008311">
    <property type="entry name" value="UCP028101"/>
</dbReference>
<accession>A0ABU5E4G3</accession>
<dbReference type="SUPFAM" id="SSF50969">
    <property type="entry name" value="YVTN repeat-like/Quinoprotein amine dehydrogenase"/>
    <property type="match status" value="1"/>
</dbReference>